<dbReference type="Proteomes" id="UP000024376">
    <property type="component" value="Unassembled WGS sequence"/>
</dbReference>
<evidence type="ECO:0000313" key="1">
    <source>
        <dbReference type="EMBL" id="ETR99518.1"/>
    </source>
</evidence>
<evidence type="ECO:0000313" key="2">
    <source>
        <dbReference type="Proteomes" id="UP000024376"/>
    </source>
</evidence>
<gene>
    <name evidence="1" type="ORF">M419DRAFT_124379</name>
</gene>
<dbReference type="HOGENOM" id="CLU_3034062_0_0_1"/>
<dbReference type="EMBL" id="KI911156">
    <property type="protein sequence ID" value="ETR99518.1"/>
    <property type="molecule type" value="Genomic_DNA"/>
</dbReference>
<organism evidence="1 2">
    <name type="scientific">Hypocrea jecorina (strain ATCC 56765 / BCRC 32924 / NRRL 11460 / Rut C-30)</name>
    <name type="common">Trichoderma reesei</name>
    <dbReference type="NCBI Taxonomy" id="1344414"/>
    <lineage>
        <taxon>Eukaryota</taxon>
        <taxon>Fungi</taxon>
        <taxon>Dikarya</taxon>
        <taxon>Ascomycota</taxon>
        <taxon>Pezizomycotina</taxon>
        <taxon>Sordariomycetes</taxon>
        <taxon>Hypocreomycetidae</taxon>
        <taxon>Hypocreales</taxon>
        <taxon>Hypocreaceae</taxon>
        <taxon>Trichoderma</taxon>
    </lineage>
</organism>
<reference evidence="2" key="1">
    <citation type="journal article" date="2013" name="Ind. Biotechnol.">
        <title>Comparative genomics analysis of Trichoderma reesei strains.</title>
        <authorList>
            <person name="Koike H."/>
            <person name="Aerts A."/>
            <person name="LaButti K."/>
            <person name="Grigoriev I.V."/>
            <person name="Baker S.E."/>
        </authorList>
    </citation>
    <scope>NUCLEOTIDE SEQUENCE [LARGE SCALE GENOMIC DNA]</scope>
    <source>
        <strain evidence="2">ATCC 56765 / BCRC 32924 / NRRL 11460 / Rut C-30</strain>
    </source>
</reference>
<dbReference type="AlphaFoldDB" id="A0A024S2G3"/>
<name>A0A024S2G3_HYPJR</name>
<dbReference type="KEGG" id="trr:M419DRAFT_124379"/>
<proteinExistence type="predicted"/>
<accession>A0A024S2G3</accession>
<sequence length="55" mass="6287">MLKDLELAPFPRYKSQPYEISHGSLVNPRNLASFPRASGVFRAIISFALYRPYNS</sequence>
<protein>
    <submittedName>
        <fullName evidence="1">Uncharacterized protein</fullName>
    </submittedName>
</protein>